<keyword evidence="6 14" id="KW-0808">Transferase</keyword>
<feature type="non-terminal residue" evidence="15">
    <location>
        <position position="1"/>
    </location>
</feature>
<evidence type="ECO:0000256" key="11">
    <source>
        <dbReference type="ARBA" id="ARBA00023098"/>
    </source>
</evidence>
<feature type="transmembrane region" description="Helical" evidence="14">
    <location>
        <begin position="189"/>
        <end position="211"/>
    </location>
</feature>
<dbReference type="GO" id="GO:0005789">
    <property type="term" value="C:endoplasmic reticulum membrane"/>
    <property type="evidence" value="ECO:0007669"/>
    <property type="project" value="UniProtKB-SubCell"/>
</dbReference>
<keyword evidence="11" id="KW-0443">Lipid metabolism</keyword>
<evidence type="ECO:0000256" key="2">
    <source>
        <dbReference type="ARBA" id="ARBA00004771"/>
    </source>
</evidence>
<dbReference type="EMBL" id="VJMH01002431">
    <property type="protein sequence ID" value="KAF0708803.1"/>
    <property type="molecule type" value="Genomic_DNA"/>
</dbReference>
<evidence type="ECO:0000256" key="4">
    <source>
        <dbReference type="ARBA" id="ARBA00005420"/>
    </source>
</evidence>
<evidence type="ECO:0000256" key="6">
    <source>
        <dbReference type="ARBA" id="ARBA00022679"/>
    </source>
</evidence>
<organism evidence="15">
    <name type="scientific">Aphanomyces stellatus</name>
    <dbReference type="NCBI Taxonomy" id="120398"/>
    <lineage>
        <taxon>Eukaryota</taxon>
        <taxon>Sar</taxon>
        <taxon>Stramenopiles</taxon>
        <taxon>Oomycota</taxon>
        <taxon>Saprolegniomycetes</taxon>
        <taxon>Saprolegniales</taxon>
        <taxon>Verrucalvaceae</taxon>
        <taxon>Aphanomyces</taxon>
    </lineage>
</organism>
<evidence type="ECO:0000256" key="9">
    <source>
        <dbReference type="ARBA" id="ARBA00022824"/>
    </source>
</evidence>
<protein>
    <recommendedName>
        <fullName evidence="14">Acyltransferase</fullName>
        <ecNumber evidence="14">2.3.1.-</ecNumber>
    </recommendedName>
</protein>
<dbReference type="InterPro" id="IPR007130">
    <property type="entry name" value="DAGAT"/>
</dbReference>
<dbReference type="Pfam" id="PF03982">
    <property type="entry name" value="DAGAT"/>
    <property type="match status" value="2"/>
</dbReference>
<evidence type="ECO:0000256" key="14">
    <source>
        <dbReference type="RuleBase" id="RU367023"/>
    </source>
</evidence>
<comment type="similarity">
    <text evidence="4 14">Belongs to the diacylglycerol acyltransferase family.</text>
</comment>
<evidence type="ECO:0000256" key="13">
    <source>
        <dbReference type="ARBA" id="ARBA00023315"/>
    </source>
</evidence>
<dbReference type="PANTHER" id="PTHR12317:SF0">
    <property type="entry name" value="ACYLTRANSFERASE"/>
    <property type="match status" value="1"/>
</dbReference>
<dbReference type="GO" id="GO:0004144">
    <property type="term" value="F:diacylglycerol O-acyltransferase activity"/>
    <property type="evidence" value="ECO:0007669"/>
    <property type="project" value="TreeGrafter"/>
</dbReference>
<reference evidence="15" key="1">
    <citation type="submission" date="2019-06" db="EMBL/GenBank/DDBJ databases">
        <title>Genomics analysis of Aphanomyces spp. identifies a new class of oomycete effector associated with host adaptation.</title>
        <authorList>
            <person name="Gaulin E."/>
        </authorList>
    </citation>
    <scope>NUCLEOTIDE SEQUENCE</scope>
    <source>
        <strain evidence="15">CBS 578.67</strain>
    </source>
</reference>
<evidence type="ECO:0000256" key="1">
    <source>
        <dbReference type="ARBA" id="ARBA00004477"/>
    </source>
</evidence>
<keyword evidence="8" id="KW-0319">Glycerol metabolism</keyword>
<proteinExistence type="inferred from homology"/>
<dbReference type="EC" id="2.3.1.-" evidence="14"/>
<name>A0A6A4ZCZ2_9STRA</name>
<comment type="caution">
    <text evidence="15">The sequence shown here is derived from an EMBL/GenBank/DDBJ whole genome shotgun (WGS) entry which is preliminary data.</text>
</comment>
<keyword evidence="9 14" id="KW-0256">Endoplasmic reticulum</keyword>
<evidence type="ECO:0000256" key="3">
    <source>
        <dbReference type="ARBA" id="ARBA00005189"/>
    </source>
</evidence>
<evidence type="ECO:0000256" key="12">
    <source>
        <dbReference type="ARBA" id="ARBA00023136"/>
    </source>
</evidence>
<evidence type="ECO:0000256" key="10">
    <source>
        <dbReference type="ARBA" id="ARBA00022989"/>
    </source>
</evidence>
<keyword evidence="7 14" id="KW-0812">Transmembrane</keyword>
<dbReference type="CDD" id="cd07987">
    <property type="entry name" value="LPLAT_MGAT-like"/>
    <property type="match status" value="1"/>
</dbReference>
<gene>
    <name evidence="15" type="ORF">As57867_006191</name>
</gene>
<comment type="subcellular location">
    <subcellularLocation>
        <location evidence="1 14">Endoplasmic reticulum membrane</location>
        <topology evidence="1 14">Multi-pass membrane protein</topology>
    </subcellularLocation>
</comment>
<evidence type="ECO:0000256" key="7">
    <source>
        <dbReference type="ARBA" id="ARBA00022692"/>
    </source>
</evidence>
<dbReference type="GO" id="GO:0006071">
    <property type="term" value="P:glycerol metabolic process"/>
    <property type="evidence" value="ECO:0007669"/>
    <property type="project" value="UniProtKB-KW"/>
</dbReference>
<keyword evidence="12 14" id="KW-0472">Membrane</keyword>
<keyword evidence="10 14" id="KW-1133">Transmembrane helix</keyword>
<feature type="transmembrane region" description="Helical" evidence="14">
    <location>
        <begin position="165"/>
        <end position="183"/>
    </location>
</feature>
<sequence length="408" mass="46170">DASYKSIRAIFDQQRSAVLVVGGSQEALEAHPNTNRLVLNKRKGFIKLALESGVKVVPVYHFGETNMFTQVANPRGSMLRSFQEFLLRRLTFSTPLLTSGVIPMSTPILTVIGAPLSFPKIASPSVEDVETYHAKYKAALQALFDKHKHDFYTPDQLKNGADLRIIATQTAFLVFVFVSFNILPPCLVAIYYFVPHGWVIVAALFVWALFLDQAPFNGKGRIVPFLRYNRLWRLSSDYFTHKLRQESPLNPSDKHLFICHPHGIIGLSTWLVFVGDAANFLRSNPQLQISVVTVRYIRHSLPNKLDAQVKFNFLLPFWRDLVLALGFLDASYKSIRAIFDQQRSAVLVVGGSQEALEAHPNTNRLVLNKRKGFIKLALESGVKVVPVYHFGETNMFTQVRMQYHIRPS</sequence>
<comment type="pathway">
    <text evidence="2">Glycerolipid metabolism; triacylglycerol biosynthesis.</text>
</comment>
<evidence type="ECO:0000256" key="5">
    <source>
        <dbReference type="ARBA" id="ARBA00022516"/>
    </source>
</evidence>
<evidence type="ECO:0000313" key="15">
    <source>
        <dbReference type="EMBL" id="KAF0708803.1"/>
    </source>
</evidence>
<evidence type="ECO:0000256" key="8">
    <source>
        <dbReference type="ARBA" id="ARBA00022798"/>
    </source>
</evidence>
<dbReference type="AlphaFoldDB" id="A0A6A4ZCZ2"/>
<comment type="pathway">
    <text evidence="3">Lipid metabolism.</text>
</comment>
<dbReference type="GO" id="GO:0019432">
    <property type="term" value="P:triglyceride biosynthetic process"/>
    <property type="evidence" value="ECO:0007669"/>
    <property type="project" value="TreeGrafter"/>
</dbReference>
<dbReference type="OrthoDB" id="264532at2759"/>
<accession>A0A6A4ZCZ2</accession>
<dbReference type="PANTHER" id="PTHR12317">
    <property type="entry name" value="DIACYLGLYCEROL O-ACYLTRANSFERASE"/>
    <property type="match status" value="1"/>
</dbReference>
<keyword evidence="5" id="KW-0444">Lipid biosynthesis</keyword>
<keyword evidence="13" id="KW-0012">Acyltransferase</keyword>